<evidence type="ECO:0000313" key="2">
    <source>
        <dbReference type="EMBL" id="RZQ61369.1"/>
    </source>
</evidence>
<protein>
    <recommendedName>
        <fullName evidence="1">SCO6045-like C-terminal domain-containing protein</fullName>
    </recommendedName>
</protein>
<name>A0A4Q7J339_9PSEU</name>
<dbReference type="Pfam" id="PF26136">
    <property type="entry name" value="SCO6045_C"/>
    <property type="match status" value="1"/>
</dbReference>
<reference evidence="2 3" key="1">
    <citation type="submission" date="2019-02" db="EMBL/GenBank/DDBJ databases">
        <title>Draft genome sequence of Amycolatopsis sp. 8-3EHSu isolated from roots of Suaeda maritima.</title>
        <authorList>
            <person name="Duangmal K."/>
            <person name="Chantavorakit T."/>
        </authorList>
    </citation>
    <scope>NUCLEOTIDE SEQUENCE [LARGE SCALE GENOMIC DNA]</scope>
    <source>
        <strain evidence="2 3">8-3EHSu</strain>
    </source>
</reference>
<dbReference type="RefSeq" id="WP_130477672.1">
    <property type="nucleotide sequence ID" value="NZ_SFCC01000012.1"/>
</dbReference>
<dbReference type="AlphaFoldDB" id="A0A4Q7J339"/>
<gene>
    <name evidence="2" type="ORF">EWH70_23535</name>
</gene>
<dbReference type="EMBL" id="SFCC01000012">
    <property type="protein sequence ID" value="RZQ61369.1"/>
    <property type="molecule type" value="Genomic_DNA"/>
</dbReference>
<accession>A0A4Q7J339</accession>
<sequence>MTGRERLAREQAGLLRALLAGGPAPAGFDPGRLATEARSLRAKRRRVTALLRPDVAHYLGERFTPLFHRWAADHPKAAGTRARQDAEDFVAWLLETGELPRPRRSLLSRVFRAG</sequence>
<comment type="caution">
    <text evidence="2">The sequence shown here is derived from an EMBL/GenBank/DDBJ whole genome shotgun (WGS) entry which is preliminary data.</text>
</comment>
<evidence type="ECO:0000259" key="1">
    <source>
        <dbReference type="Pfam" id="PF26136"/>
    </source>
</evidence>
<evidence type="ECO:0000313" key="3">
    <source>
        <dbReference type="Proteomes" id="UP000292003"/>
    </source>
</evidence>
<keyword evidence="3" id="KW-1185">Reference proteome</keyword>
<proteinExistence type="predicted"/>
<organism evidence="2 3">
    <name type="scientific">Amycolatopsis suaedae</name>
    <dbReference type="NCBI Taxonomy" id="2510978"/>
    <lineage>
        <taxon>Bacteria</taxon>
        <taxon>Bacillati</taxon>
        <taxon>Actinomycetota</taxon>
        <taxon>Actinomycetes</taxon>
        <taxon>Pseudonocardiales</taxon>
        <taxon>Pseudonocardiaceae</taxon>
        <taxon>Amycolatopsis</taxon>
    </lineage>
</organism>
<dbReference type="Proteomes" id="UP000292003">
    <property type="component" value="Unassembled WGS sequence"/>
</dbReference>
<dbReference type="OrthoDB" id="5382443at2"/>
<dbReference type="InterPro" id="IPR058711">
    <property type="entry name" value="SCO6045-like_C"/>
</dbReference>
<feature type="domain" description="SCO6045-like C-terminal" evidence="1">
    <location>
        <begin position="8"/>
        <end position="94"/>
    </location>
</feature>